<evidence type="ECO:0000256" key="1">
    <source>
        <dbReference type="ARBA" id="ARBA00004196"/>
    </source>
</evidence>
<dbReference type="Pfam" id="PF00497">
    <property type="entry name" value="SBP_bac_3"/>
    <property type="match status" value="1"/>
</dbReference>
<proteinExistence type="inferred from homology"/>
<accession>A0A939P6F5</accession>
<comment type="similarity">
    <text evidence="2 4">Belongs to the bacterial solute-binding protein 3 family.</text>
</comment>
<reference evidence="7" key="1">
    <citation type="submission" date="2021-03" db="EMBL/GenBank/DDBJ databases">
        <authorList>
            <person name="Kanchanasin P."/>
            <person name="Saeng-In P."/>
            <person name="Phongsopitanun W."/>
            <person name="Yuki M."/>
            <person name="Kudo T."/>
            <person name="Ohkuma M."/>
            <person name="Tanasupawat S."/>
        </authorList>
    </citation>
    <scope>NUCLEOTIDE SEQUENCE</scope>
    <source>
        <strain evidence="7">GKU 128</strain>
    </source>
</reference>
<dbReference type="SMART" id="SM00062">
    <property type="entry name" value="PBPb"/>
    <property type="match status" value="1"/>
</dbReference>
<dbReference type="EMBL" id="JAGEOJ010000002">
    <property type="protein sequence ID" value="MBO2446240.1"/>
    <property type="molecule type" value="Genomic_DNA"/>
</dbReference>
<evidence type="ECO:0000259" key="6">
    <source>
        <dbReference type="SMART" id="SM00079"/>
    </source>
</evidence>
<keyword evidence="3" id="KW-0732">Signal</keyword>
<dbReference type="PANTHER" id="PTHR35936">
    <property type="entry name" value="MEMBRANE-BOUND LYTIC MUREIN TRANSGLYCOSYLASE F"/>
    <property type="match status" value="1"/>
</dbReference>
<evidence type="ECO:0000256" key="2">
    <source>
        <dbReference type="ARBA" id="ARBA00010333"/>
    </source>
</evidence>
<name>A0A939P6F5_9ACTN</name>
<dbReference type="GO" id="GO:0030313">
    <property type="term" value="C:cell envelope"/>
    <property type="evidence" value="ECO:0007669"/>
    <property type="project" value="UniProtKB-SubCell"/>
</dbReference>
<dbReference type="GO" id="GO:0016020">
    <property type="term" value="C:membrane"/>
    <property type="evidence" value="ECO:0007669"/>
    <property type="project" value="InterPro"/>
</dbReference>
<dbReference type="AlphaFoldDB" id="A0A939P6F5"/>
<organism evidence="7 8">
    <name type="scientific">Actinomadura barringtoniae</name>
    <dbReference type="NCBI Taxonomy" id="1427535"/>
    <lineage>
        <taxon>Bacteria</taxon>
        <taxon>Bacillati</taxon>
        <taxon>Actinomycetota</taxon>
        <taxon>Actinomycetes</taxon>
        <taxon>Streptosporangiales</taxon>
        <taxon>Thermomonosporaceae</taxon>
        <taxon>Actinomadura</taxon>
    </lineage>
</organism>
<protein>
    <submittedName>
        <fullName evidence="7">Amino acid ABC transporter substrate-binding protein</fullName>
    </submittedName>
</protein>
<evidence type="ECO:0000256" key="4">
    <source>
        <dbReference type="RuleBase" id="RU003744"/>
    </source>
</evidence>
<dbReference type="PANTHER" id="PTHR35936:SF17">
    <property type="entry name" value="ARGININE-BINDING EXTRACELLULAR PROTEIN ARTP"/>
    <property type="match status" value="1"/>
</dbReference>
<comment type="subcellular location">
    <subcellularLocation>
        <location evidence="1">Cell envelope</location>
    </subcellularLocation>
</comment>
<dbReference type="InterPro" id="IPR001320">
    <property type="entry name" value="Iontro_rcpt_C"/>
</dbReference>
<dbReference type="PROSITE" id="PS01039">
    <property type="entry name" value="SBP_BACTERIAL_3"/>
    <property type="match status" value="1"/>
</dbReference>
<dbReference type="InterPro" id="IPR001638">
    <property type="entry name" value="Solute-binding_3/MltF_N"/>
</dbReference>
<dbReference type="Proteomes" id="UP000669179">
    <property type="component" value="Unassembled WGS sequence"/>
</dbReference>
<evidence type="ECO:0000259" key="5">
    <source>
        <dbReference type="SMART" id="SM00062"/>
    </source>
</evidence>
<dbReference type="InterPro" id="IPR018313">
    <property type="entry name" value="SBP_3_CS"/>
</dbReference>
<comment type="caution">
    <text evidence="7">The sequence shown here is derived from an EMBL/GenBank/DDBJ whole genome shotgun (WGS) entry which is preliminary data.</text>
</comment>
<dbReference type="SUPFAM" id="SSF53850">
    <property type="entry name" value="Periplasmic binding protein-like II"/>
    <property type="match status" value="1"/>
</dbReference>
<dbReference type="Gene3D" id="3.40.190.10">
    <property type="entry name" value="Periplasmic binding protein-like II"/>
    <property type="match status" value="2"/>
</dbReference>
<evidence type="ECO:0000313" key="7">
    <source>
        <dbReference type="EMBL" id="MBO2446240.1"/>
    </source>
</evidence>
<evidence type="ECO:0000256" key="3">
    <source>
        <dbReference type="ARBA" id="ARBA00022729"/>
    </source>
</evidence>
<sequence>MTLGGTRRLPEPPLTWHDSVISIDFGGNVSGRSPRRLALAAAGLAALALTASACGSGDSGVTVQGAKLIKKGELTTCTHLPYPPFQSIQGGKVVGFDVDLIDLVAKKLGVTQKVVDTQFETIKTGSALNAGKCDLAAAGMTIKPDRAKLIDFTKPYFDATQALMGKKGQQFTSLDEVKAKKLKVGSQSSTTGEEYAHDNKIDSVSFKDSQALLNGLRTGKVDVIIEDYPVVTGWLKDPANSAYAVVANFNTGEKYGFAVRKDKNKGLLDIINQVIDQSQKDGSYKTIYEKWIGPMPKTQS</sequence>
<evidence type="ECO:0000313" key="8">
    <source>
        <dbReference type="Proteomes" id="UP000669179"/>
    </source>
</evidence>
<dbReference type="GO" id="GO:0015276">
    <property type="term" value="F:ligand-gated monoatomic ion channel activity"/>
    <property type="evidence" value="ECO:0007669"/>
    <property type="project" value="InterPro"/>
</dbReference>
<keyword evidence="8" id="KW-1185">Reference proteome</keyword>
<gene>
    <name evidence="7" type="ORF">J4573_04005</name>
</gene>
<dbReference type="CDD" id="cd13530">
    <property type="entry name" value="PBP2_peptides_like"/>
    <property type="match status" value="1"/>
</dbReference>
<feature type="domain" description="Solute-binding protein family 3/N-terminal" evidence="5">
    <location>
        <begin position="73"/>
        <end position="295"/>
    </location>
</feature>
<feature type="domain" description="Ionotropic glutamate receptor C-terminal" evidence="6">
    <location>
        <begin position="73"/>
        <end position="294"/>
    </location>
</feature>
<dbReference type="SMART" id="SM00079">
    <property type="entry name" value="PBPe"/>
    <property type="match status" value="1"/>
</dbReference>